<dbReference type="InterPro" id="IPR036831">
    <property type="entry name" value="HdeA_sf"/>
</dbReference>
<dbReference type="EMBL" id="JAQYXL010000001">
    <property type="protein sequence ID" value="MEN3226138.1"/>
    <property type="molecule type" value="Genomic_DNA"/>
</dbReference>
<organism evidence="5 6">
    <name type="scientific">Methylorubrum rhodesianum</name>
    <dbReference type="NCBI Taxonomy" id="29427"/>
    <lineage>
        <taxon>Bacteria</taxon>
        <taxon>Pseudomonadati</taxon>
        <taxon>Pseudomonadota</taxon>
        <taxon>Alphaproteobacteria</taxon>
        <taxon>Hyphomicrobiales</taxon>
        <taxon>Methylobacteriaceae</taxon>
        <taxon>Methylorubrum</taxon>
    </lineage>
</organism>
<reference evidence="5 6" key="1">
    <citation type="journal article" date="2023" name="PLoS ONE">
        <title>Complete genome assembly of Hawai'i environmental nontuberculous mycobacteria reveals unexpected co-isolation with methylobacteria.</title>
        <authorList>
            <person name="Hendrix J."/>
            <person name="Epperson L.E."/>
            <person name="Tong E.I."/>
            <person name="Chan Y.L."/>
            <person name="Hasan N.A."/>
            <person name="Dawrs S.N."/>
            <person name="Norton G.J."/>
            <person name="Virdi R."/>
            <person name="Crooks J.L."/>
            <person name="Chan E.D."/>
            <person name="Honda J.R."/>
            <person name="Strong M."/>
        </authorList>
    </citation>
    <scope>NUCLEOTIDE SEQUENCE [LARGE SCALE GENOMIC DNA]</scope>
    <source>
        <strain evidence="5 6">NJH_HI01</strain>
    </source>
</reference>
<dbReference type="Proteomes" id="UP001404845">
    <property type="component" value="Unassembled WGS sequence"/>
</dbReference>
<gene>
    <name evidence="5" type="ORF">PUR21_00355</name>
</gene>
<dbReference type="RefSeq" id="WP_200671493.1">
    <property type="nucleotide sequence ID" value="NZ_JACWCW010000070.1"/>
</dbReference>
<keyword evidence="2" id="KW-0574">Periplasm</keyword>
<evidence type="ECO:0000256" key="2">
    <source>
        <dbReference type="ARBA" id="ARBA00022764"/>
    </source>
</evidence>
<keyword evidence="1 4" id="KW-0732">Signal</keyword>
<feature type="chain" id="PRO_5046513532" evidence="4">
    <location>
        <begin position="26"/>
        <end position="119"/>
    </location>
</feature>
<name>A0ABU9Z4E8_9HYPH</name>
<dbReference type="SUPFAM" id="SSF47752">
    <property type="entry name" value="Protein HNS-dependent expression A, HdeA"/>
    <property type="match status" value="1"/>
</dbReference>
<keyword evidence="3" id="KW-0143">Chaperone</keyword>
<evidence type="ECO:0000256" key="3">
    <source>
        <dbReference type="ARBA" id="ARBA00023186"/>
    </source>
</evidence>
<comment type="caution">
    <text evidence="5">The sequence shown here is derived from an EMBL/GenBank/DDBJ whole genome shotgun (WGS) entry which is preliminary data.</text>
</comment>
<evidence type="ECO:0000256" key="4">
    <source>
        <dbReference type="SAM" id="SignalP"/>
    </source>
</evidence>
<evidence type="ECO:0000313" key="5">
    <source>
        <dbReference type="EMBL" id="MEN3226138.1"/>
    </source>
</evidence>
<dbReference type="Pfam" id="PF06411">
    <property type="entry name" value="HdeA"/>
    <property type="match status" value="1"/>
</dbReference>
<evidence type="ECO:0000256" key="1">
    <source>
        <dbReference type="ARBA" id="ARBA00022729"/>
    </source>
</evidence>
<accession>A0ABU9Z4E8</accession>
<feature type="signal peptide" evidence="4">
    <location>
        <begin position="1"/>
        <end position="25"/>
    </location>
</feature>
<protein>
    <submittedName>
        <fullName evidence="5">Acid-activated periplasmic chaperone HdeA</fullName>
    </submittedName>
</protein>
<dbReference type="InterPro" id="IPR010486">
    <property type="entry name" value="HNS-dep_expression_A/B"/>
</dbReference>
<dbReference type="InterPro" id="IPR038303">
    <property type="entry name" value="HdeA/HdeB_sf"/>
</dbReference>
<sequence length="119" mass="12763">MRTGYLSSHLLTAAAIALSVGVAHTETASGKSSDTKSGKLSGKMLDKVTCEKFNGLDETFKPKVIAWAAGYRQGQKKPDAVAIDIDGIEKVTPFVAEECRKAPSASLWSKIDGEMKKIF</sequence>
<dbReference type="Gene3D" id="1.10.890.10">
    <property type="entry name" value="HNS-dependent expression A"/>
    <property type="match status" value="1"/>
</dbReference>
<proteinExistence type="predicted"/>
<keyword evidence="6" id="KW-1185">Reference proteome</keyword>
<evidence type="ECO:0000313" key="6">
    <source>
        <dbReference type="Proteomes" id="UP001404845"/>
    </source>
</evidence>